<protein>
    <recommendedName>
        <fullName evidence="3">UBC core domain-containing protein</fullName>
    </recommendedName>
</protein>
<comment type="caution">
    <text evidence="4">The sequence shown here is derived from an EMBL/GenBank/DDBJ whole genome shotgun (WGS) entry which is preliminary data.</text>
</comment>
<dbReference type="InterPro" id="IPR016135">
    <property type="entry name" value="UBQ-conjugating_enzyme/RWD"/>
</dbReference>
<dbReference type="Gene3D" id="3.10.110.10">
    <property type="entry name" value="Ubiquitin Conjugating Enzyme"/>
    <property type="match status" value="1"/>
</dbReference>
<dbReference type="SUPFAM" id="SSF54495">
    <property type="entry name" value="UBC-like"/>
    <property type="match status" value="1"/>
</dbReference>
<accession>A0AA38KTW4</accession>
<evidence type="ECO:0000313" key="5">
    <source>
        <dbReference type="Proteomes" id="UP001163798"/>
    </source>
</evidence>
<reference evidence="4" key="1">
    <citation type="submission" date="2022-08" db="EMBL/GenBank/DDBJ databases">
        <authorList>
            <consortium name="DOE Joint Genome Institute"/>
            <person name="Min B."/>
            <person name="Riley R."/>
            <person name="Sierra-Patev S."/>
            <person name="Naranjo-Ortiz M."/>
            <person name="Looney B."/>
            <person name="Konkel Z."/>
            <person name="Slot J.C."/>
            <person name="Sakamoto Y."/>
            <person name="Steenwyk J.L."/>
            <person name="Rokas A."/>
            <person name="Carro J."/>
            <person name="Camarero S."/>
            <person name="Ferreira P."/>
            <person name="Molpeceres G."/>
            <person name="Ruiz-Duenas F.J."/>
            <person name="Serrano A."/>
            <person name="Henrissat B."/>
            <person name="Drula E."/>
            <person name="Hughes K.W."/>
            <person name="Mata J.L."/>
            <person name="Ishikawa N.K."/>
            <person name="Vargas-Isla R."/>
            <person name="Ushijima S."/>
            <person name="Smith C.A."/>
            <person name="Ahrendt S."/>
            <person name="Andreopoulos W."/>
            <person name="He G."/>
            <person name="Labutti K."/>
            <person name="Lipzen A."/>
            <person name="Ng V."/>
            <person name="Sandor L."/>
            <person name="Barry K."/>
            <person name="Martinez A.T."/>
            <person name="Xiao Y."/>
            <person name="Gibbons J.G."/>
            <person name="Terashima K."/>
            <person name="Hibbett D.S."/>
            <person name="Grigoriev I.V."/>
        </authorList>
    </citation>
    <scope>NUCLEOTIDE SEQUENCE</scope>
    <source>
        <strain evidence="4">TFB10291</strain>
    </source>
</reference>
<feature type="compositionally biased region" description="Polar residues" evidence="2">
    <location>
        <begin position="242"/>
        <end position="255"/>
    </location>
</feature>
<dbReference type="Pfam" id="PF00179">
    <property type="entry name" value="UQ_con"/>
    <property type="match status" value="1"/>
</dbReference>
<dbReference type="InterPro" id="IPR000608">
    <property type="entry name" value="UBC"/>
</dbReference>
<dbReference type="PROSITE" id="PS50127">
    <property type="entry name" value="UBC_2"/>
    <property type="match status" value="1"/>
</dbReference>
<dbReference type="CDD" id="cd23815">
    <property type="entry name" value="UBCc_SpUBC14-like"/>
    <property type="match status" value="1"/>
</dbReference>
<sequence>MTSTALRRIQKELRDIHNNPIENVVVETKEDNLFEWECIIIAESDSPYKGGKFKFTLSLPQNFPFKAPSVMFKTKIYHPGINEDGAICVPVLRDEWKPSVTLATVLSIIQGKLNHPSPDDPFEPDIAALLKNDKSKFLGTAKEWTKKSSLVDATADSTSSTDLKWLWFHKGYLEGLKRARTPSTADEQFESLMYDLAETQFQLQETQSKLSDVTETLGELQNTFRDVIGVKGLSNDGDARTASPSSPCSPLPQTQAPTIRTYAESLQPLAAFHPPPSSSRRRVQLSRPPGGRLINRSYIETVRVSIPGYYSENSSEAVCSTIDAALTRLFIKARAGNEYSTALVKALCREAHGTPPERKTYGQKYILSQWRNPSNLPHGLHLSNNPSHLINPQHNDPPEAWIAYYTQYPKSLPKGVRVNPETGAPIFGDIVASRLLARLRPNISQLRAEFNIVMINLFTQRGQYRRMIRENLVCIPQAAVNYRPFEPESREQAEGPISVLDVARHYSSCGVSIEVVESYVESWAEEYARKKFDL</sequence>
<keyword evidence="5" id="KW-1185">Reference proteome</keyword>
<evidence type="ECO:0000313" key="4">
    <source>
        <dbReference type="EMBL" id="KAJ3781137.1"/>
    </source>
</evidence>
<feature type="region of interest" description="Disordered" evidence="2">
    <location>
        <begin position="235"/>
        <end position="255"/>
    </location>
</feature>
<name>A0AA38KTW4_9AGAR</name>
<gene>
    <name evidence="4" type="ORF">GGU10DRAFT_379845</name>
</gene>
<dbReference type="EMBL" id="MU793597">
    <property type="protein sequence ID" value="KAJ3781137.1"/>
    <property type="molecule type" value="Genomic_DNA"/>
</dbReference>
<organism evidence="4 5">
    <name type="scientific">Lentinula aff. detonsa</name>
    <dbReference type="NCBI Taxonomy" id="2804958"/>
    <lineage>
        <taxon>Eukaryota</taxon>
        <taxon>Fungi</taxon>
        <taxon>Dikarya</taxon>
        <taxon>Basidiomycota</taxon>
        <taxon>Agaricomycotina</taxon>
        <taxon>Agaricomycetes</taxon>
        <taxon>Agaricomycetidae</taxon>
        <taxon>Agaricales</taxon>
        <taxon>Marasmiineae</taxon>
        <taxon>Omphalotaceae</taxon>
        <taxon>Lentinula</taxon>
    </lineage>
</organism>
<proteinExistence type="predicted"/>
<keyword evidence="1" id="KW-0833">Ubl conjugation pathway</keyword>
<dbReference type="SMART" id="SM00212">
    <property type="entry name" value="UBCc"/>
    <property type="match status" value="1"/>
</dbReference>
<dbReference type="PANTHER" id="PTHR24067">
    <property type="entry name" value="UBIQUITIN-CONJUGATING ENZYME E2"/>
    <property type="match status" value="1"/>
</dbReference>
<evidence type="ECO:0000256" key="1">
    <source>
        <dbReference type="ARBA" id="ARBA00022786"/>
    </source>
</evidence>
<dbReference type="Proteomes" id="UP001163798">
    <property type="component" value="Unassembled WGS sequence"/>
</dbReference>
<dbReference type="InterPro" id="IPR050113">
    <property type="entry name" value="Ub_conjugating_enzyme"/>
</dbReference>
<feature type="domain" description="UBC core" evidence="3">
    <location>
        <begin position="4"/>
        <end position="150"/>
    </location>
</feature>
<evidence type="ECO:0000256" key="2">
    <source>
        <dbReference type="SAM" id="MobiDB-lite"/>
    </source>
</evidence>
<dbReference type="AlphaFoldDB" id="A0AA38KTW4"/>
<evidence type="ECO:0000259" key="3">
    <source>
        <dbReference type="PROSITE" id="PS50127"/>
    </source>
</evidence>